<dbReference type="SUPFAM" id="SSF52540">
    <property type="entry name" value="P-loop containing nucleoside triphosphate hydrolases"/>
    <property type="match status" value="1"/>
</dbReference>
<reference evidence="14" key="3">
    <citation type="submission" date="2010-09" db="EMBL/GenBank/DDBJ databases">
        <title>Annotation of Gaeumannomyces graminis var. tritici R3-111a-1.</title>
        <authorList>
            <consortium name="The Broad Institute Genome Sequencing Platform"/>
            <person name="Ma L.-J."/>
            <person name="Dead R."/>
            <person name="Young S.K."/>
            <person name="Zeng Q."/>
            <person name="Gargeya S."/>
            <person name="Fitzgerald M."/>
            <person name="Haas B."/>
            <person name="Abouelleil A."/>
            <person name="Alvarado L."/>
            <person name="Arachchi H.M."/>
            <person name="Berlin A."/>
            <person name="Brown A."/>
            <person name="Chapman S.B."/>
            <person name="Chen Z."/>
            <person name="Dunbar C."/>
            <person name="Freedman E."/>
            <person name="Gearin G."/>
            <person name="Gellesch M."/>
            <person name="Goldberg J."/>
            <person name="Griggs A."/>
            <person name="Gujja S."/>
            <person name="Heiman D."/>
            <person name="Howarth C."/>
            <person name="Larson L."/>
            <person name="Lui A."/>
            <person name="MacDonald P.J.P."/>
            <person name="Mehta T."/>
            <person name="Montmayeur A."/>
            <person name="Murphy C."/>
            <person name="Neiman D."/>
            <person name="Pearson M."/>
            <person name="Priest M."/>
            <person name="Roberts A."/>
            <person name="Saif S."/>
            <person name="Shea T."/>
            <person name="Shenoy N."/>
            <person name="Sisk P."/>
            <person name="Stolte C."/>
            <person name="Sykes S."/>
            <person name="Yandava C."/>
            <person name="Wortman J."/>
            <person name="Nusbaum C."/>
            <person name="Birren B."/>
        </authorList>
    </citation>
    <scope>NUCLEOTIDE SEQUENCE</scope>
    <source>
        <strain evidence="14">R3-111a-1</strain>
    </source>
</reference>
<dbReference type="eggNOG" id="KOG2750">
    <property type="taxonomic scope" value="Eukaryota"/>
</dbReference>
<keyword evidence="11" id="KW-0539">Nucleus</keyword>
<dbReference type="Pfam" id="PF16575">
    <property type="entry name" value="CLP1_P"/>
    <property type="match status" value="1"/>
</dbReference>
<dbReference type="AlphaFoldDB" id="J3NVX2"/>
<keyword evidence="8" id="KW-0547">Nucleotide-binding</keyword>
<dbReference type="PANTHER" id="PTHR12755">
    <property type="entry name" value="CLEAVAGE/POLYADENYLATION FACTOR IA SUBUNIT CLP1P"/>
    <property type="match status" value="1"/>
</dbReference>
<evidence type="ECO:0000256" key="12">
    <source>
        <dbReference type="SAM" id="MobiDB-lite"/>
    </source>
</evidence>
<comment type="similarity">
    <text evidence="3">Belongs to the Clp1 family. NOL9/GRC3 subfamily.</text>
</comment>
<reference evidence="15" key="5">
    <citation type="submission" date="2018-04" db="UniProtKB">
        <authorList>
            <consortium name="EnsemblFungi"/>
        </authorList>
    </citation>
    <scope>IDENTIFICATION</scope>
    <source>
        <strain evidence="15">R3-111a-1</strain>
    </source>
</reference>
<reference evidence="14" key="2">
    <citation type="submission" date="2010-07" db="EMBL/GenBank/DDBJ databases">
        <authorList>
            <consortium name="The Broad Institute Genome Sequencing Platform"/>
            <consortium name="Broad Institute Genome Sequencing Center for Infectious Disease"/>
            <person name="Ma L.-J."/>
            <person name="Dead R."/>
            <person name="Young S."/>
            <person name="Zeng Q."/>
            <person name="Koehrsen M."/>
            <person name="Alvarado L."/>
            <person name="Berlin A."/>
            <person name="Chapman S.B."/>
            <person name="Chen Z."/>
            <person name="Freedman E."/>
            <person name="Gellesch M."/>
            <person name="Goldberg J."/>
            <person name="Griggs A."/>
            <person name="Gujja S."/>
            <person name="Heilman E.R."/>
            <person name="Heiman D."/>
            <person name="Hepburn T."/>
            <person name="Howarth C."/>
            <person name="Jen D."/>
            <person name="Larson L."/>
            <person name="Mehta T."/>
            <person name="Neiman D."/>
            <person name="Pearson M."/>
            <person name="Roberts A."/>
            <person name="Saif S."/>
            <person name="Shea T."/>
            <person name="Shenoy N."/>
            <person name="Sisk P."/>
            <person name="Stolte C."/>
            <person name="Sykes S."/>
            <person name="Walk T."/>
            <person name="White J."/>
            <person name="Yandava C."/>
            <person name="Haas B."/>
            <person name="Nusbaum C."/>
            <person name="Birren B."/>
        </authorList>
    </citation>
    <scope>NUCLEOTIDE SEQUENCE</scope>
    <source>
        <strain evidence="14">R3-111a-1</strain>
    </source>
</reference>
<keyword evidence="6" id="KW-0698">rRNA processing</keyword>
<keyword evidence="9" id="KW-0418">Kinase</keyword>
<evidence type="ECO:0000256" key="9">
    <source>
        <dbReference type="ARBA" id="ARBA00022777"/>
    </source>
</evidence>
<name>J3NVX2_GAET3</name>
<keyword evidence="7" id="KW-0808">Transferase</keyword>
<evidence type="ECO:0000259" key="13">
    <source>
        <dbReference type="Pfam" id="PF16575"/>
    </source>
</evidence>
<gene>
    <name evidence="15" type="primary">20345892</name>
    <name evidence="14" type="ORF">GGTG_05434</name>
</gene>
<feature type="compositionally biased region" description="Basic and acidic residues" evidence="12">
    <location>
        <begin position="662"/>
        <end position="677"/>
    </location>
</feature>
<evidence type="ECO:0000256" key="2">
    <source>
        <dbReference type="ARBA" id="ARBA00004604"/>
    </source>
</evidence>
<evidence type="ECO:0000256" key="4">
    <source>
        <dbReference type="ARBA" id="ARBA00018706"/>
    </source>
</evidence>
<evidence type="ECO:0000313" key="15">
    <source>
        <dbReference type="EnsemblFungi" id="EJT75501"/>
    </source>
</evidence>
<dbReference type="InterPro" id="IPR045116">
    <property type="entry name" value="Clp1/Grc3"/>
</dbReference>
<feature type="compositionally biased region" description="Polar residues" evidence="12">
    <location>
        <begin position="33"/>
        <end position="42"/>
    </location>
</feature>
<dbReference type="GO" id="GO:0005524">
    <property type="term" value="F:ATP binding"/>
    <property type="evidence" value="ECO:0007669"/>
    <property type="project" value="UniProtKB-KW"/>
</dbReference>
<feature type="region of interest" description="Disordered" evidence="12">
    <location>
        <begin position="555"/>
        <end position="585"/>
    </location>
</feature>
<comment type="subcellular location">
    <subcellularLocation>
        <location evidence="2">Nucleus</location>
        <location evidence="2">Nucleolus</location>
    </subcellularLocation>
</comment>
<keyword evidence="10" id="KW-0067">ATP-binding</keyword>
<dbReference type="EnsemblFungi" id="EJT75501">
    <property type="protein sequence ID" value="EJT75501"/>
    <property type="gene ID" value="GGTG_05434"/>
</dbReference>
<dbReference type="PANTHER" id="PTHR12755:SF3">
    <property type="entry name" value="POLYNUCLEOTIDE 5'-HYDROXYL-KINASE NOL9"/>
    <property type="match status" value="1"/>
</dbReference>
<protein>
    <recommendedName>
        <fullName evidence="5">Polynucleotide 5'-hydroxyl-kinase GRC3</fullName>
    </recommendedName>
    <alternativeName>
        <fullName evidence="4">Polynucleotide 5'-hydroxyl-kinase grc3</fullName>
    </alternativeName>
</protein>
<keyword evidence="16" id="KW-1185">Reference proteome</keyword>
<evidence type="ECO:0000313" key="14">
    <source>
        <dbReference type="EMBL" id="EJT75501.1"/>
    </source>
</evidence>
<dbReference type="HOGENOM" id="CLU_010345_1_0_1"/>
<dbReference type="GO" id="GO:0051731">
    <property type="term" value="F:polynucleotide 5'-hydroxyl-kinase activity"/>
    <property type="evidence" value="ECO:0007669"/>
    <property type="project" value="InterPro"/>
</dbReference>
<dbReference type="GO" id="GO:0005730">
    <property type="term" value="C:nucleolus"/>
    <property type="evidence" value="ECO:0007669"/>
    <property type="project" value="UniProtKB-SubCell"/>
</dbReference>
<evidence type="ECO:0000256" key="8">
    <source>
        <dbReference type="ARBA" id="ARBA00022741"/>
    </source>
</evidence>
<dbReference type="InterPro" id="IPR027417">
    <property type="entry name" value="P-loop_NTPase"/>
</dbReference>
<feature type="compositionally biased region" description="Polar residues" evidence="12">
    <location>
        <begin position="63"/>
        <end position="72"/>
    </location>
</feature>
<comment type="function">
    <text evidence="1">Polynucleotide 5'-kinase involved in rRNA processing.</text>
</comment>
<evidence type="ECO:0000256" key="3">
    <source>
        <dbReference type="ARBA" id="ARBA00011003"/>
    </source>
</evidence>
<evidence type="ECO:0000256" key="10">
    <source>
        <dbReference type="ARBA" id="ARBA00022840"/>
    </source>
</evidence>
<dbReference type="OrthoDB" id="4054781at2759"/>
<feature type="region of interest" description="Disordered" evidence="12">
    <location>
        <begin position="662"/>
        <end position="735"/>
    </location>
</feature>
<feature type="region of interest" description="Disordered" evidence="12">
    <location>
        <begin position="1"/>
        <end position="93"/>
    </location>
</feature>
<dbReference type="InterPro" id="IPR032319">
    <property type="entry name" value="CLP1_P"/>
</dbReference>
<feature type="domain" description="Clp1 P-loop" evidence="13">
    <location>
        <begin position="280"/>
        <end position="476"/>
    </location>
</feature>
<reference evidence="15" key="4">
    <citation type="journal article" date="2015" name="G3 (Bethesda)">
        <title>Genome sequences of three phytopathogenic species of the Magnaporthaceae family of fungi.</title>
        <authorList>
            <person name="Okagaki L.H."/>
            <person name="Nunes C.C."/>
            <person name="Sailsbery J."/>
            <person name="Clay B."/>
            <person name="Brown D."/>
            <person name="John T."/>
            <person name="Oh Y."/>
            <person name="Young N."/>
            <person name="Fitzgerald M."/>
            <person name="Haas B.J."/>
            <person name="Zeng Q."/>
            <person name="Young S."/>
            <person name="Adiconis X."/>
            <person name="Fan L."/>
            <person name="Levin J.Z."/>
            <person name="Mitchell T.K."/>
            <person name="Okubara P.A."/>
            <person name="Farman M.L."/>
            <person name="Kohn L.M."/>
            <person name="Birren B."/>
            <person name="Ma L.-J."/>
            <person name="Dean R.A."/>
        </authorList>
    </citation>
    <scope>NUCLEOTIDE SEQUENCE</scope>
    <source>
        <strain evidence="15">R3-111a-1</strain>
    </source>
</reference>
<dbReference type="STRING" id="644352.J3NVX2"/>
<dbReference type="EMBL" id="GL385397">
    <property type="protein sequence ID" value="EJT75501.1"/>
    <property type="molecule type" value="Genomic_DNA"/>
</dbReference>
<dbReference type="GeneID" id="20345892"/>
<evidence type="ECO:0000256" key="5">
    <source>
        <dbReference type="ARBA" id="ARBA00019824"/>
    </source>
</evidence>
<accession>J3NVX2</accession>
<reference evidence="16" key="1">
    <citation type="submission" date="2010-07" db="EMBL/GenBank/DDBJ databases">
        <title>The genome sequence of Gaeumannomyces graminis var. tritici strain R3-111a-1.</title>
        <authorList>
            <consortium name="The Broad Institute Genome Sequencing Platform"/>
            <person name="Ma L.-J."/>
            <person name="Dead R."/>
            <person name="Young S."/>
            <person name="Zeng Q."/>
            <person name="Koehrsen M."/>
            <person name="Alvarado L."/>
            <person name="Berlin A."/>
            <person name="Chapman S.B."/>
            <person name="Chen Z."/>
            <person name="Freedman E."/>
            <person name="Gellesch M."/>
            <person name="Goldberg J."/>
            <person name="Griggs A."/>
            <person name="Gujja S."/>
            <person name="Heilman E.R."/>
            <person name="Heiman D."/>
            <person name="Hepburn T."/>
            <person name="Howarth C."/>
            <person name="Jen D."/>
            <person name="Larson L."/>
            <person name="Mehta T."/>
            <person name="Neiman D."/>
            <person name="Pearson M."/>
            <person name="Roberts A."/>
            <person name="Saif S."/>
            <person name="Shea T."/>
            <person name="Shenoy N."/>
            <person name="Sisk P."/>
            <person name="Stolte C."/>
            <person name="Sykes S."/>
            <person name="Walk T."/>
            <person name="White J."/>
            <person name="Yandava C."/>
            <person name="Haas B."/>
            <person name="Nusbaum C."/>
            <person name="Birren B."/>
        </authorList>
    </citation>
    <scope>NUCLEOTIDE SEQUENCE [LARGE SCALE GENOMIC DNA]</scope>
    <source>
        <strain evidence="16">R3-111a-1</strain>
    </source>
</reference>
<evidence type="ECO:0000256" key="7">
    <source>
        <dbReference type="ARBA" id="ARBA00022679"/>
    </source>
</evidence>
<feature type="compositionally biased region" description="Basic and acidic residues" evidence="12">
    <location>
        <begin position="723"/>
        <end position="735"/>
    </location>
</feature>
<dbReference type="Proteomes" id="UP000006039">
    <property type="component" value="Unassembled WGS sequence"/>
</dbReference>
<sequence length="735" mass="78889">METRKKRKLGAATAPVSAGTRARSAFELRAQLLKSQSSNPPVQESAPGIKETAGRGDADEASNGVSKSTTPISRARTKRAAEPPVQPENLSPEPAECIEVATPASRTVQLSSFTLNKKNFRRRSGGPCLLKVPEGERAVILGSYGLKVQAGEVTVGGAILRAGGDIVWVHSPHCHALPVLRFTEDATLELHPHPASSNLRRLASLSPKFERLWNEGSSQAIGGRGADSVEDSFTLLYTTDDGPTSTPLQELVSLPEWNKALATLTKASKRAGPFTVLVCGPKSSGKSTFSRLLANRFMTDSTKRKGKAWPGVAVLDIDPGQPEFGPPGVLSLVYIEAPNLEPPFCHPLVASQGRSKTLRSHSIATISPITNSDHYLECVLDLYNAYSSQLGGKCPLVINTCGWVQGTGLAILTGLIAKVDPTEVVYMSKEGPEDTIEGLHVACEKTSFTLLPSQSSKFTARTAQDLRTMQMMSYFHMDLSCTHKGHLQWSADPLISALPWIVKYHGPSRGIYGILCYDYQPSLDMLGPLIDGMILTVVEVEDRAAFRGLMQAPQGRDAMDIDDGSPAGQSSSEDGPTPIEITTEGLPLIPNHKGVTLDPQFCRAVGLALVRGIDSQSHTLQLLTPVPQERISEMESAGSMLVLVWGKLDAAPTWSYVEDQHRQDFESRTKQGEHGVDGEGNGRGSSATGDGKTSLSAADSALPWVEALQGNQKRAAGSKPLRVRRDLGRGAKSTD</sequence>
<evidence type="ECO:0000256" key="6">
    <source>
        <dbReference type="ARBA" id="ARBA00022552"/>
    </source>
</evidence>
<organism evidence="14">
    <name type="scientific">Gaeumannomyces tritici (strain R3-111a-1)</name>
    <name type="common">Wheat and barley take-all root rot fungus</name>
    <name type="synonym">Gaeumannomyces graminis var. tritici</name>
    <dbReference type="NCBI Taxonomy" id="644352"/>
    <lineage>
        <taxon>Eukaryota</taxon>
        <taxon>Fungi</taxon>
        <taxon>Dikarya</taxon>
        <taxon>Ascomycota</taxon>
        <taxon>Pezizomycotina</taxon>
        <taxon>Sordariomycetes</taxon>
        <taxon>Sordariomycetidae</taxon>
        <taxon>Magnaporthales</taxon>
        <taxon>Magnaporthaceae</taxon>
        <taxon>Gaeumannomyces</taxon>
    </lineage>
</organism>
<feature type="compositionally biased region" description="Polar residues" evidence="12">
    <location>
        <begin position="684"/>
        <end position="697"/>
    </location>
</feature>
<dbReference type="GO" id="GO:0000448">
    <property type="term" value="P:cleavage in ITS2 between 5.8S rRNA and LSU-rRNA of tricistronic rRNA transcript (SSU-rRNA, 5.8S rRNA, LSU-rRNA)"/>
    <property type="evidence" value="ECO:0007669"/>
    <property type="project" value="TreeGrafter"/>
</dbReference>
<evidence type="ECO:0000313" key="16">
    <source>
        <dbReference type="Proteomes" id="UP000006039"/>
    </source>
</evidence>
<dbReference type="FunFam" id="3.40.50.300:FF:001156">
    <property type="entry name" value="Polynucleotide 5-hydroxyl-kinase grc3"/>
    <property type="match status" value="1"/>
</dbReference>
<dbReference type="VEuPathDB" id="FungiDB:GGTG_05434"/>
<evidence type="ECO:0000256" key="11">
    <source>
        <dbReference type="ARBA" id="ARBA00023242"/>
    </source>
</evidence>
<dbReference type="Gene3D" id="3.40.50.300">
    <property type="entry name" value="P-loop containing nucleotide triphosphate hydrolases"/>
    <property type="match status" value="1"/>
</dbReference>
<evidence type="ECO:0000256" key="1">
    <source>
        <dbReference type="ARBA" id="ARBA00003798"/>
    </source>
</evidence>
<proteinExistence type="inferred from homology"/>
<dbReference type="RefSeq" id="XP_009221501.1">
    <property type="nucleotide sequence ID" value="XM_009223237.1"/>
</dbReference>